<dbReference type="InterPro" id="IPR002481">
    <property type="entry name" value="FUR"/>
</dbReference>
<dbReference type="PANTHER" id="PTHR33202">
    <property type="entry name" value="ZINC UPTAKE REGULATION PROTEIN"/>
    <property type="match status" value="1"/>
</dbReference>
<dbReference type="GO" id="GO:0003700">
    <property type="term" value="F:DNA-binding transcription factor activity"/>
    <property type="evidence" value="ECO:0007669"/>
    <property type="project" value="InterPro"/>
</dbReference>
<comment type="cofactor">
    <cofactor evidence="7">
        <name>Zn(2+)</name>
        <dbReference type="ChEBI" id="CHEBI:29105"/>
    </cofactor>
    <text evidence="7">Binds 1 zinc ion per subunit.</text>
</comment>
<dbReference type="InterPro" id="IPR036390">
    <property type="entry name" value="WH_DNA-bd_sf"/>
</dbReference>
<evidence type="ECO:0000256" key="5">
    <source>
        <dbReference type="ARBA" id="ARBA00023125"/>
    </source>
</evidence>
<dbReference type="Proteomes" id="UP000448292">
    <property type="component" value="Unassembled WGS sequence"/>
</dbReference>
<proteinExistence type="inferred from homology"/>
<dbReference type="EMBL" id="QMIE01000002">
    <property type="protein sequence ID" value="TVM19515.1"/>
    <property type="molecule type" value="Genomic_DNA"/>
</dbReference>
<evidence type="ECO:0000256" key="6">
    <source>
        <dbReference type="ARBA" id="ARBA00023163"/>
    </source>
</evidence>
<reference evidence="9 10" key="1">
    <citation type="submission" date="2018-06" db="EMBL/GenBank/DDBJ databases">
        <title>Complete genome of Desulfovibrio indonesiensis P37SLT.</title>
        <authorList>
            <person name="Crispim J.S."/>
            <person name="Vidigal P.M.P."/>
            <person name="Silva L.C.F."/>
            <person name="Laguardia C.N."/>
            <person name="Araujo L.C."/>
            <person name="Dias R.S."/>
            <person name="Sousa M.P."/>
            <person name="Paula S.O."/>
            <person name="Silva C."/>
        </authorList>
    </citation>
    <scope>NUCLEOTIDE SEQUENCE [LARGE SCALE GENOMIC DNA]</scope>
    <source>
        <strain evidence="9 10">P37SLT</strain>
    </source>
</reference>
<keyword evidence="3 7" id="KW-0862">Zinc</keyword>
<dbReference type="OrthoDB" id="8659436at2"/>
<organism evidence="9 10">
    <name type="scientific">Oceanidesulfovibrio indonesiensis</name>
    <dbReference type="NCBI Taxonomy" id="54767"/>
    <lineage>
        <taxon>Bacteria</taxon>
        <taxon>Pseudomonadati</taxon>
        <taxon>Thermodesulfobacteriota</taxon>
        <taxon>Desulfovibrionia</taxon>
        <taxon>Desulfovibrionales</taxon>
        <taxon>Desulfovibrionaceae</taxon>
        <taxon>Oceanidesulfovibrio</taxon>
    </lineage>
</organism>
<comment type="cofactor">
    <cofactor evidence="8">
        <name>Mn(2+)</name>
        <dbReference type="ChEBI" id="CHEBI:29035"/>
    </cofactor>
    <cofactor evidence="8">
        <name>Fe(2+)</name>
        <dbReference type="ChEBI" id="CHEBI:29033"/>
    </cofactor>
    <text evidence="8">Binds 1 Mn(2+) or Fe(2+) ion per subunit.</text>
</comment>
<accession>A0A7M3MJD1</accession>
<dbReference type="GO" id="GO:0000976">
    <property type="term" value="F:transcription cis-regulatory region binding"/>
    <property type="evidence" value="ECO:0007669"/>
    <property type="project" value="TreeGrafter"/>
</dbReference>
<comment type="similarity">
    <text evidence="1">Belongs to the Fur family.</text>
</comment>
<name>A0A7M3MJD1_9BACT</name>
<dbReference type="GO" id="GO:0045892">
    <property type="term" value="P:negative regulation of DNA-templated transcription"/>
    <property type="evidence" value="ECO:0007669"/>
    <property type="project" value="TreeGrafter"/>
</dbReference>
<feature type="binding site" evidence="7">
    <location>
        <position position="143"/>
    </location>
    <ligand>
        <name>Zn(2+)</name>
        <dbReference type="ChEBI" id="CHEBI:29105"/>
    </ligand>
</feature>
<keyword evidence="8" id="KW-0408">Iron</keyword>
<keyword evidence="4" id="KW-0805">Transcription regulation</keyword>
<dbReference type="AlphaFoldDB" id="A0A7M3MJD1"/>
<feature type="binding site" evidence="7">
    <location>
        <position position="103"/>
    </location>
    <ligand>
        <name>Zn(2+)</name>
        <dbReference type="ChEBI" id="CHEBI:29105"/>
    </ligand>
</feature>
<evidence type="ECO:0000313" key="10">
    <source>
        <dbReference type="Proteomes" id="UP000448292"/>
    </source>
</evidence>
<evidence type="ECO:0000256" key="1">
    <source>
        <dbReference type="ARBA" id="ARBA00007957"/>
    </source>
</evidence>
<dbReference type="GO" id="GO:0005829">
    <property type="term" value="C:cytosol"/>
    <property type="evidence" value="ECO:0007669"/>
    <property type="project" value="TreeGrafter"/>
</dbReference>
<sequence length="155" mass="17502">MNTRDHTPHDLLADAGIEDTPLRHLVVRLLAEADRPLAALDILERVRREQSINKVSLYRILDLLVEHGLVRRLSSPAPPDRAFRYCLPGGGKPHHCHFYCTRCRRMECLDCSEAPALLERLAGERGLVVMSSDIRLDGLCEECARETAPQVREAN</sequence>
<keyword evidence="7" id="KW-0479">Metal-binding</keyword>
<dbReference type="InterPro" id="IPR036388">
    <property type="entry name" value="WH-like_DNA-bd_sf"/>
</dbReference>
<dbReference type="SUPFAM" id="SSF46785">
    <property type="entry name" value="Winged helix' DNA-binding domain"/>
    <property type="match status" value="1"/>
</dbReference>
<dbReference type="Gene3D" id="1.10.10.10">
    <property type="entry name" value="Winged helix-like DNA-binding domain superfamily/Winged helix DNA-binding domain"/>
    <property type="match status" value="1"/>
</dbReference>
<dbReference type="RefSeq" id="WP_144301874.1">
    <property type="nucleotide sequence ID" value="NZ_QMIE01000002.1"/>
</dbReference>
<evidence type="ECO:0000256" key="3">
    <source>
        <dbReference type="ARBA" id="ARBA00022833"/>
    </source>
</evidence>
<keyword evidence="2" id="KW-0678">Repressor</keyword>
<dbReference type="InterPro" id="IPR043135">
    <property type="entry name" value="Fur_C"/>
</dbReference>
<dbReference type="GO" id="GO:0008270">
    <property type="term" value="F:zinc ion binding"/>
    <property type="evidence" value="ECO:0007669"/>
    <property type="project" value="TreeGrafter"/>
</dbReference>
<comment type="caution">
    <text evidence="9">The sequence shown here is derived from an EMBL/GenBank/DDBJ whole genome shotgun (WGS) entry which is preliminary data.</text>
</comment>
<protein>
    <submittedName>
        <fullName evidence="9">Transcriptional repressor</fullName>
    </submittedName>
</protein>
<feature type="binding site" evidence="8">
    <location>
        <position position="94"/>
    </location>
    <ligand>
        <name>Fe cation</name>
        <dbReference type="ChEBI" id="CHEBI:24875"/>
    </ligand>
</feature>
<keyword evidence="10" id="KW-1185">Reference proteome</keyword>
<dbReference type="GO" id="GO:1900376">
    <property type="term" value="P:regulation of secondary metabolite biosynthetic process"/>
    <property type="evidence" value="ECO:0007669"/>
    <property type="project" value="TreeGrafter"/>
</dbReference>
<evidence type="ECO:0000256" key="2">
    <source>
        <dbReference type="ARBA" id="ARBA00022491"/>
    </source>
</evidence>
<evidence type="ECO:0000256" key="7">
    <source>
        <dbReference type="PIRSR" id="PIRSR602481-1"/>
    </source>
</evidence>
<evidence type="ECO:0000256" key="8">
    <source>
        <dbReference type="PIRSR" id="PIRSR602481-2"/>
    </source>
</evidence>
<evidence type="ECO:0000313" key="9">
    <source>
        <dbReference type="EMBL" id="TVM19515.1"/>
    </source>
</evidence>
<keyword evidence="5" id="KW-0238">DNA-binding</keyword>
<dbReference type="Pfam" id="PF01475">
    <property type="entry name" value="FUR"/>
    <property type="match status" value="1"/>
</dbReference>
<evidence type="ECO:0000256" key="4">
    <source>
        <dbReference type="ARBA" id="ARBA00023015"/>
    </source>
</evidence>
<dbReference type="Gene3D" id="3.30.1490.190">
    <property type="match status" value="1"/>
</dbReference>
<keyword evidence="6" id="KW-0804">Transcription</keyword>
<dbReference type="CDD" id="cd07153">
    <property type="entry name" value="Fur_like"/>
    <property type="match status" value="1"/>
</dbReference>
<dbReference type="PANTHER" id="PTHR33202:SF6">
    <property type="entry name" value="ZINC UPTAKE REGULATION PROTEIN"/>
    <property type="match status" value="1"/>
</dbReference>
<gene>
    <name evidence="9" type="ORF">DPQ33_03920</name>
</gene>
<feature type="binding site" evidence="7">
    <location>
        <position position="140"/>
    </location>
    <ligand>
        <name>Zn(2+)</name>
        <dbReference type="ChEBI" id="CHEBI:29105"/>
    </ligand>
</feature>
<feature type="binding site" evidence="7">
    <location>
        <position position="100"/>
    </location>
    <ligand>
        <name>Zn(2+)</name>
        <dbReference type="ChEBI" id="CHEBI:29105"/>
    </ligand>
</feature>